<sequence length="22" mass="2601">MNEYMLILVSTILVNNFVLVKF</sequence>
<dbReference type="AlphaFoldDB" id="A0A382WZ43"/>
<accession>A0A382WZ43</accession>
<evidence type="ECO:0000313" key="1">
    <source>
        <dbReference type="EMBL" id="SVD63615.1"/>
    </source>
</evidence>
<dbReference type="EMBL" id="UINC01163350">
    <property type="protein sequence ID" value="SVD63615.1"/>
    <property type="molecule type" value="Genomic_DNA"/>
</dbReference>
<organism evidence="1">
    <name type="scientific">marine metagenome</name>
    <dbReference type="NCBI Taxonomy" id="408172"/>
    <lineage>
        <taxon>unclassified sequences</taxon>
        <taxon>metagenomes</taxon>
        <taxon>ecological metagenomes</taxon>
    </lineage>
</organism>
<proteinExistence type="predicted"/>
<protein>
    <submittedName>
        <fullName evidence="1">Uncharacterized protein</fullName>
    </submittedName>
</protein>
<feature type="non-terminal residue" evidence="1">
    <location>
        <position position="22"/>
    </location>
</feature>
<name>A0A382WZ43_9ZZZZ</name>
<gene>
    <name evidence="1" type="ORF">METZ01_LOCUS416469</name>
</gene>
<reference evidence="1" key="1">
    <citation type="submission" date="2018-05" db="EMBL/GenBank/DDBJ databases">
        <authorList>
            <person name="Lanie J.A."/>
            <person name="Ng W.-L."/>
            <person name="Kazmierczak K.M."/>
            <person name="Andrzejewski T.M."/>
            <person name="Davidsen T.M."/>
            <person name="Wayne K.J."/>
            <person name="Tettelin H."/>
            <person name="Glass J.I."/>
            <person name="Rusch D."/>
            <person name="Podicherti R."/>
            <person name="Tsui H.-C.T."/>
            <person name="Winkler M.E."/>
        </authorList>
    </citation>
    <scope>NUCLEOTIDE SEQUENCE</scope>
</reference>